<feature type="domain" description="Galectin" evidence="3">
    <location>
        <begin position="1"/>
        <end position="136"/>
    </location>
</feature>
<dbReference type="InterPro" id="IPR044156">
    <property type="entry name" value="Galectin-like"/>
</dbReference>
<dbReference type="CDD" id="cd00070">
    <property type="entry name" value="GLECT"/>
    <property type="match status" value="1"/>
</dbReference>
<evidence type="ECO:0000313" key="4">
    <source>
        <dbReference type="Ensembl" id="ENSVURP00010004917.1"/>
    </source>
</evidence>
<dbReference type="SMART" id="SM00908">
    <property type="entry name" value="Gal-bind_lectin"/>
    <property type="match status" value="1"/>
</dbReference>
<evidence type="ECO:0000259" key="3">
    <source>
        <dbReference type="PROSITE" id="PS51304"/>
    </source>
</evidence>
<dbReference type="FunFam" id="2.60.120.200:FF:000021">
    <property type="entry name" value="Galectin"/>
    <property type="match status" value="1"/>
</dbReference>
<dbReference type="Proteomes" id="UP000314987">
    <property type="component" value="Unassembled WGS sequence"/>
</dbReference>
<accession>A0A4X2K6P9</accession>
<keyword evidence="5" id="KW-1185">Reference proteome</keyword>
<protein>
    <recommendedName>
        <fullName evidence="2">Galectin</fullName>
    </recommendedName>
</protein>
<name>A0A4X2K6P9_VOMUR</name>
<dbReference type="GO" id="GO:0005615">
    <property type="term" value="C:extracellular space"/>
    <property type="evidence" value="ECO:0007669"/>
    <property type="project" value="TreeGrafter"/>
</dbReference>
<dbReference type="InterPro" id="IPR001079">
    <property type="entry name" value="Galectin_CRD"/>
</dbReference>
<reference evidence="5" key="1">
    <citation type="submission" date="2018-12" db="EMBL/GenBank/DDBJ databases">
        <authorList>
            <person name="Yazar S."/>
        </authorList>
    </citation>
    <scope>NUCLEOTIDE SEQUENCE [LARGE SCALE GENOMIC DNA]</scope>
</reference>
<dbReference type="GeneTree" id="ENSGT00940000155534"/>
<dbReference type="Pfam" id="PF00337">
    <property type="entry name" value="Gal-bind_lectin"/>
    <property type="match status" value="1"/>
</dbReference>
<sequence>MGAKTATCAENWERKVTVNVFWIPSFRVNLGKDEHNLALHFNPRFNACDDTNTIICNSRQEGTWGTEQRETNFPFLPGSRVRPQIQSMVCIKFEWNFFVVRLPDGHYLNFPNRTETTKIDYVQVIGDFVIRTFAFE</sequence>
<dbReference type="InterPro" id="IPR013320">
    <property type="entry name" value="ConA-like_dom_sf"/>
</dbReference>
<keyword evidence="1 2" id="KW-0430">Lectin</keyword>
<dbReference type="GO" id="GO:0030395">
    <property type="term" value="F:lactose binding"/>
    <property type="evidence" value="ECO:0007669"/>
    <property type="project" value="TreeGrafter"/>
</dbReference>
<dbReference type="GO" id="GO:0043236">
    <property type="term" value="F:laminin binding"/>
    <property type="evidence" value="ECO:0007669"/>
    <property type="project" value="TreeGrafter"/>
</dbReference>
<reference evidence="4" key="2">
    <citation type="submission" date="2025-08" db="UniProtKB">
        <authorList>
            <consortium name="Ensembl"/>
        </authorList>
    </citation>
    <scope>IDENTIFICATION</scope>
</reference>
<reference evidence="4" key="3">
    <citation type="submission" date="2025-09" db="UniProtKB">
        <authorList>
            <consortium name="Ensembl"/>
        </authorList>
    </citation>
    <scope>IDENTIFICATION</scope>
</reference>
<dbReference type="PANTHER" id="PTHR11346:SF97">
    <property type="entry name" value="GALECTIN-1"/>
    <property type="match status" value="1"/>
</dbReference>
<dbReference type="OMA" id="ICNSRQE"/>
<dbReference type="SUPFAM" id="SSF49899">
    <property type="entry name" value="Concanavalin A-like lectins/glucanases"/>
    <property type="match status" value="1"/>
</dbReference>
<dbReference type="PROSITE" id="PS51304">
    <property type="entry name" value="GALECTIN"/>
    <property type="match status" value="1"/>
</dbReference>
<dbReference type="PANTHER" id="PTHR11346">
    <property type="entry name" value="GALECTIN"/>
    <property type="match status" value="1"/>
</dbReference>
<dbReference type="SMART" id="SM00276">
    <property type="entry name" value="GLECT"/>
    <property type="match status" value="1"/>
</dbReference>
<evidence type="ECO:0000256" key="1">
    <source>
        <dbReference type="ARBA" id="ARBA00022734"/>
    </source>
</evidence>
<proteinExistence type="predicted"/>
<evidence type="ECO:0000256" key="2">
    <source>
        <dbReference type="RuleBase" id="RU102079"/>
    </source>
</evidence>
<evidence type="ECO:0000313" key="5">
    <source>
        <dbReference type="Proteomes" id="UP000314987"/>
    </source>
</evidence>
<organism evidence="4 5">
    <name type="scientific">Vombatus ursinus</name>
    <name type="common">Common wombat</name>
    <dbReference type="NCBI Taxonomy" id="29139"/>
    <lineage>
        <taxon>Eukaryota</taxon>
        <taxon>Metazoa</taxon>
        <taxon>Chordata</taxon>
        <taxon>Craniata</taxon>
        <taxon>Vertebrata</taxon>
        <taxon>Euteleostomi</taxon>
        <taxon>Mammalia</taxon>
        <taxon>Metatheria</taxon>
        <taxon>Diprotodontia</taxon>
        <taxon>Vombatidae</taxon>
        <taxon>Vombatus</taxon>
    </lineage>
</organism>
<dbReference type="Ensembl" id="ENSVURT00010005572.1">
    <property type="protein sequence ID" value="ENSVURP00010004917.1"/>
    <property type="gene ID" value="ENSVURG00010003883.1"/>
</dbReference>
<dbReference type="AlphaFoldDB" id="A0A4X2K6P9"/>
<dbReference type="STRING" id="29139.ENSVURP00010004917"/>
<dbReference type="Gene3D" id="2.60.120.200">
    <property type="match status" value="1"/>
</dbReference>